<dbReference type="eggNOG" id="COG0463">
    <property type="taxonomic scope" value="Bacteria"/>
</dbReference>
<dbReference type="PANTHER" id="PTHR48090:SF3">
    <property type="entry name" value="UNDECAPRENYL-PHOSPHATE 4-DEOXY-4-FORMAMIDO-L-ARABINOSE TRANSFERASE"/>
    <property type="match status" value="1"/>
</dbReference>
<dbReference type="Gene3D" id="3.90.550.10">
    <property type="entry name" value="Spore Coat Polysaccharide Biosynthesis Protein SpsA, Chain A"/>
    <property type="match status" value="1"/>
</dbReference>
<protein>
    <submittedName>
        <fullName evidence="10">Putative glycosyltransferase</fullName>
    </submittedName>
</protein>
<dbReference type="Pfam" id="PF00535">
    <property type="entry name" value="Glycos_transf_2"/>
    <property type="match status" value="1"/>
</dbReference>
<evidence type="ECO:0000256" key="7">
    <source>
        <dbReference type="ARBA" id="ARBA00023136"/>
    </source>
</evidence>
<evidence type="ECO:0000256" key="3">
    <source>
        <dbReference type="ARBA" id="ARBA00022679"/>
    </source>
</evidence>
<accession>A0A081BX24</accession>
<keyword evidence="2" id="KW-0328">Glycosyltransferase</keyword>
<dbReference type="STRING" id="1499967.U27_03843"/>
<keyword evidence="3 10" id="KW-0808">Transferase</keyword>
<dbReference type="PANTHER" id="PTHR48090">
    <property type="entry name" value="UNDECAPRENYL-PHOSPHATE 4-DEOXY-4-FORMAMIDO-L-ARABINOSE TRANSFERASE-RELATED"/>
    <property type="match status" value="1"/>
</dbReference>
<feature type="transmembrane region" description="Helical" evidence="8">
    <location>
        <begin position="236"/>
        <end position="257"/>
    </location>
</feature>
<dbReference type="EMBL" id="DF820465">
    <property type="protein sequence ID" value="GAK56879.1"/>
    <property type="molecule type" value="Genomic_DNA"/>
</dbReference>
<reference evidence="10" key="1">
    <citation type="journal article" date="2015" name="PeerJ">
        <title>First genomic representation of candidate bacterial phylum KSB3 points to enhanced environmental sensing as a trigger of wastewater bulking.</title>
        <authorList>
            <person name="Sekiguchi Y."/>
            <person name="Ohashi A."/>
            <person name="Parks D.H."/>
            <person name="Yamauchi T."/>
            <person name="Tyson G.W."/>
            <person name="Hugenholtz P."/>
        </authorList>
    </citation>
    <scope>NUCLEOTIDE SEQUENCE [LARGE SCALE GENOMIC DNA]</scope>
</reference>
<proteinExistence type="predicted"/>
<dbReference type="InterPro" id="IPR001173">
    <property type="entry name" value="Glyco_trans_2-like"/>
</dbReference>
<evidence type="ECO:0000256" key="8">
    <source>
        <dbReference type="SAM" id="Phobius"/>
    </source>
</evidence>
<keyword evidence="4 8" id="KW-0812">Transmembrane</keyword>
<dbReference type="InterPro" id="IPR050256">
    <property type="entry name" value="Glycosyltransferase_2"/>
</dbReference>
<dbReference type="SUPFAM" id="SSF53448">
    <property type="entry name" value="Nucleotide-diphospho-sugar transferases"/>
    <property type="match status" value="1"/>
</dbReference>
<keyword evidence="1" id="KW-1003">Cell membrane</keyword>
<feature type="transmembrane region" description="Helical" evidence="8">
    <location>
        <begin position="269"/>
        <end position="295"/>
    </location>
</feature>
<keyword evidence="5" id="KW-0448">Lipopolysaccharide biosynthesis</keyword>
<keyword evidence="11" id="KW-1185">Reference proteome</keyword>
<evidence type="ECO:0000256" key="6">
    <source>
        <dbReference type="ARBA" id="ARBA00022989"/>
    </source>
</evidence>
<evidence type="ECO:0000313" key="11">
    <source>
        <dbReference type="Proteomes" id="UP000030661"/>
    </source>
</evidence>
<dbReference type="CDD" id="cd04187">
    <property type="entry name" value="DPM1_like_bac"/>
    <property type="match status" value="1"/>
</dbReference>
<gene>
    <name evidence="10" type="ORF">U27_03843</name>
</gene>
<dbReference type="HOGENOM" id="CLU_033536_0_0_0"/>
<evidence type="ECO:0000256" key="2">
    <source>
        <dbReference type="ARBA" id="ARBA00022676"/>
    </source>
</evidence>
<dbReference type="Proteomes" id="UP000030661">
    <property type="component" value="Unassembled WGS sequence"/>
</dbReference>
<dbReference type="GO" id="GO:0099621">
    <property type="term" value="F:undecaprenyl-phosphate 4-deoxy-4-formamido-L-arabinose transferase activity"/>
    <property type="evidence" value="ECO:0007669"/>
    <property type="project" value="TreeGrafter"/>
</dbReference>
<evidence type="ECO:0000256" key="1">
    <source>
        <dbReference type="ARBA" id="ARBA00022475"/>
    </source>
</evidence>
<name>A0A081BX24_VECG1</name>
<dbReference type="GO" id="GO:0005886">
    <property type="term" value="C:plasma membrane"/>
    <property type="evidence" value="ECO:0007669"/>
    <property type="project" value="TreeGrafter"/>
</dbReference>
<evidence type="ECO:0000256" key="4">
    <source>
        <dbReference type="ARBA" id="ARBA00022692"/>
    </source>
</evidence>
<feature type="domain" description="Glycosyltransferase 2-like" evidence="9">
    <location>
        <begin position="13"/>
        <end position="143"/>
    </location>
</feature>
<evidence type="ECO:0000259" key="9">
    <source>
        <dbReference type="Pfam" id="PF00535"/>
    </source>
</evidence>
<feature type="transmembrane region" description="Helical" evidence="8">
    <location>
        <begin position="212"/>
        <end position="230"/>
    </location>
</feature>
<keyword evidence="7 8" id="KW-0472">Membrane</keyword>
<dbReference type="AlphaFoldDB" id="A0A081BX24"/>
<evidence type="ECO:0000313" key="10">
    <source>
        <dbReference type="EMBL" id="GAK56879.1"/>
    </source>
</evidence>
<evidence type="ECO:0000256" key="5">
    <source>
        <dbReference type="ARBA" id="ARBA00022985"/>
    </source>
</evidence>
<organism evidence="10">
    <name type="scientific">Vecturithrix granuli</name>
    <dbReference type="NCBI Taxonomy" id="1499967"/>
    <lineage>
        <taxon>Bacteria</taxon>
        <taxon>Candidatus Moduliflexota</taxon>
        <taxon>Candidatus Vecturitrichia</taxon>
        <taxon>Candidatus Vecturitrichales</taxon>
        <taxon>Candidatus Vecturitrichaceae</taxon>
        <taxon>Candidatus Vecturithrix</taxon>
    </lineage>
</organism>
<dbReference type="InterPro" id="IPR029044">
    <property type="entry name" value="Nucleotide-diphossugar_trans"/>
</dbReference>
<sequence>MDMTDSIATFSVSVVVPVYNSQVTLEELTTRIYAALEPSVKSFEIIFVNDGSRDESWQTITSLIERYATIRGLNLMHNYGQHNALLAGILKAKYDIIVTIDDDLQHPPEEIPRLLSKLVEGYDVVYGKPESRKHSHWRNFSSHILKAVSKIVLGSEMSRHSSPFRAFRTILRRGFENFTDAQLSLEVLLSWSACRVTHILVQHHSRKIGKSGYTFGKLMVLAFNVLTGYSTLPLRLASWLGFSTSVFGLLMFLYVVIRRLLQTSYVPGFAFITAEIALFAGLQLFAIGVIGEYIARLHFRTMGKPPYVIRDDIGQSLDVPQQFPKIAQETPEGL</sequence>
<keyword evidence="6 8" id="KW-1133">Transmembrane helix</keyword>
<dbReference type="GO" id="GO:0009103">
    <property type="term" value="P:lipopolysaccharide biosynthetic process"/>
    <property type="evidence" value="ECO:0007669"/>
    <property type="project" value="UniProtKB-KW"/>
</dbReference>